<evidence type="ECO:0000313" key="5">
    <source>
        <dbReference type="Proteomes" id="UP001597393"/>
    </source>
</evidence>
<reference evidence="5" key="1">
    <citation type="journal article" date="2019" name="Int. J. Syst. Evol. Microbiol.">
        <title>The Global Catalogue of Microorganisms (GCM) 10K type strain sequencing project: providing services to taxonomists for standard genome sequencing and annotation.</title>
        <authorList>
            <consortium name="The Broad Institute Genomics Platform"/>
            <consortium name="The Broad Institute Genome Sequencing Center for Infectious Disease"/>
            <person name="Wu L."/>
            <person name="Ma J."/>
        </authorList>
    </citation>
    <scope>NUCLEOTIDE SEQUENCE [LARGE SCALE GENOMIC DNA]</scope>
    <source>
        <strain evidence="5">KCTC 42248</strain>
    </source>
</reference>
<evidence type="ECO:0000256" key="1">
    <source>
        <dbReference type="ARBA" id="ARBA00022603"/>
    </source>
</evidence>
<dbReference type="GO" id="GO:0008168">
    <property type="term" value="F:methyltransferase activity"/>
    <property type="evidence" value="ECO:0007669"/>
    <property type="project" value="UniProtKB-KW"/>
</dbReference>
<keyword evidence="3" id="KW-0949">S-adenosyl-L-methionine</keyword>
<dbReference type="RefSeq" id="WP_380867133.1">
    <property type="nucleotide sequence ID" value="NZ_JBHUMA010000004.1"/>
</dbReference>
<proteinExistence type="predicted"/>
<dbReference type="Pfam" id="PF01596">
    <property type="entry name" value="Methyltransf_3"/>
    <property type="match status" value="1"/>
</dbReference>
<dbReference type="InterPro" id="IPR029063">
    <property type="entry name" value="SAM-dependent_MTases_sf"/>
</dbReference>
<dbReference type="Gene3D" id="3.40.50.150">
    <property type="entry name" value="Vaccinia Virus protein VP39"/>
    <property type="match status" value="1"/>
</dbReference>
<organism evidence="4 5">
    <name type="scientific">Sphingobacterium corticis</name>
    <dbReference type="NCBI Taxonomy" id="1812823"/>
    <lineage>
        <taxon>Bacteria</taxon>
        <taxon>Pseudomonadati</taxon>
        <taxon>Bacteroidota</taxon>
        <taxon>Sphingobacteriia</taxon>
        <taxon>Sphingobacteriales</taxon>
        <taxon>Sphingobacteriaceae</taxon>
        <taxon>Sphingobacterium</taxon>
    </lineage>
</organism>
<keyword evidence="2 4" id="KW-0808">Transferase</keyword>
<keyword evidence="1 4" id="KW-0489">Methyltransferase</keyword>
<dbReference type="EMBL" id="JBHUMA010000004">
    <property type="protein sequence ID" value="MFD2597767.1"/>
    <property type="molecule type" value="Genomic_DNA"/>
</dbReference>
<dbReference type="CDD" id="cd02440">
    <property type="entry name" value="AdoMet_MTases"/>
    <property type="match status" value="1"/>
</dbReference>
<dbReference type="InterPro" id="IPR002935">
    <property type="entry name" value="SAM_O-MeTrfase"/>
</dbReference>
<evidence type="ECO:0000256" key="2">
    <source>
        <dbReference type="ARBA" id="ARBA00022679"/>
    </source>
</evidence>
<dbReference type="GO" id="GO:0032259">
    <property type="term" value="P:methylation"/>
    <property type="evidence" value="ECO:0007669"/>
    <property type="project" value="UniProtKB-KW"/>
</dbReference>
<protein>
    <submittedName>
        <fullName evidence="4">O-methyltransferase</fullName>
        <ecNumber evidence="4">2.1.1.-</ecNumber>
    </submittedName>
</protein>
<dbReference type="SUPFAM" id="SSF53335">
    <property type="entry name" value="S-adenosyl-L-methionine-dependent methyltransferases"/>
    <property type="match status" value="1"/>
</dbReference>
<gene>
    <name evidence="4" type="ORF">ACFSQ3_02295</name>
</gene>
<name>A0ABW5NHV4_9SPHI</name>
<sequence length="191" mass="21620">MKNATIKLPVLYEEILTESRKINFPMLSDLYTGSFLRTLVSSKPTGRFLELGTGTGLSLAWIVEGMTNRSSIVSIDNDQYCQSVARHMFGSDPRVSLICTDGNEWIMENIEERFDFIFADAWPGKYSLLDETLSMLNPGGFYLIDDMLPQPNWPDGHQEIVDNLISELQKYSNLQITVINWSTGLILVSKI</sequence>
<comment type="caution">
    <text evidence="4">The sequence shown here is derived from an EMBL/GenBank/DDBJ whole genome shotgun (WGS) entry which is preliminary data.</text>
</comment>
<accession>A0ABW5NHV4</accession>
<evidence type="ECO:0000256" key="3">
    <source>
        <dbReference type="ARBA" id="ARBA00022691"/>
    </source>
</evidence>
<dbReference type="EC" id="2.1.1.-" evidence="4"/>
<dbReference type="Proteomes" id="UP001597393">
    <property type="component" value="Unassembled WGS sequence"/>
</dbReference>
<dbReference type="PANTHER" id="PTHR43167">
    <property type="entry name" value="PUTATIVE (AFU_ORTHOLOGUE AFUA_6G01830)-RELATED"/>
    <property type="match status" value="1"/>
</dbReference>
<evidence type="ECO:0000313" key="4">
    <source>
        <dbReference type="EMBL" id="MFD2597767.1"/>
    </source>
</evidence>
<keyword evidence="5" id="KW-1185">Reference proteome</keyword>
<dbReference type="PANTHER" id="PTHR43167:SF1">
    <property type="entry name" value="PUTATIVE (AFU_ORTHOLOGUE AFUA_6G01830)-RELATED"/>
    <property type="match status" value="1"/>
</dbReference>